<dbReference type="EC" id="2.7.7.65" evidence="2"/>
<dbReference type="InterPro" id="IPR043128">
    <property type="entry name" value="Rev_trsase/Diguanyl_cyclase"/>
</dbReference>
<feature type="transmembrane region" description="Helical" evidence="4">
    <location>
        <begin position="6"/>
        <end position="25"/>
    </location>
</feature>
<dbReference type="OrthoDB" id="9812260at2"/>
<dbReference type="InterPro" id="IPR050469">
    <property type="entry name" value="Diguanylate_Cyclase"/>
</dbReference>
<keyword evidence="4" id="KW-1133">Transmembrane helix</keyword>
<sequence>MDTHFFWFGNLMVLLGIALLAAATIKVTALLKRLPNRELHYHWQFLRVLILMFIFGYAGFSLLHWGNYHDGSSMIVPTIFFGGALFVLWVCTLSLRTTKVVQTVYHLQKEAITDPLMKIFNRRYLDRRLQEEVLICRTGNRPLTLMMLDIDHFKLVNDRYGHPVGDEVLKALGQLLMRHTRHADVVARYGGEEVVVLLPNTCGNEAHVLARRLHQEVAQLTVPLPELNRPPRPPLTFSVCIGVAGCNASNADANQLLAAADMALYQAKQNGRNRVECCPDLRLAANTS</sequence>
<dbReference type="SUPFAM" id="SSF55073">
    <property type="entry name" value="Nucleotide cyclase"/>
    <property type="match status" value="1"/>
</dbReference>
<keyword evidence="4" id="KW-0812">Transmembrane</keyword>
<evidence type="ECO:0000256" key="4">
    <source>
        <dbReference type="SAM" id="Phobius"/>
    </source>
</evidence>
<comment type="catalytic activity">
    <reaction evidence="3">
        <text>2 GTP = 3',3'-c-di-GMP + 2 diphosphate</text>
        <dbReference type="Rhea" id="RHEA:24898"/>
        <dbReference type="ChEBI" id="CHEBI:33019"/>
        <dbReference type="ChEBI" id="CHEBI:37565"/>
        <dbReference type="ChEBI" id="CHEBI:58805"/>
        <dbReference type="EC" id="2.7.7.65"/>
    </reaction>
</comment>
<reference evidence="7" key="1">
    <citation type="submission" date="2016-10" db="EMBL/GenBank/DDBJ databases">
        <authorList>
            <person name="Varghese N."/>
            <person name="Submissions S."/>
        </authorList>
    </citation>
    <scope>NUCLEOTIDE SEQUENCE [LARGE SCALE GENOMIC DNA]</scope>
    <source>
        <strain evidence="7">DSM 23317</strain>
    </source>
</reference>
<dbReference type="FunFam" id="3.30.70.270:FF:000001">
    <property type="entry name" value="Diguanylate cyclase domain protein"/>
    <property type="match status" value="1"/>
</dbReference>
<dbReference type="GO" id="GO:0052621">
    <property type="term" value="F:diguanylate cyclase activity"/>
    <property type="evidence" value="ECO:0007669"/>
    <property type="project" value="UniProtKB-EC"/>
</dbReference>
<evidence type="ECO:0000259" key="5">
    <source>
        <dbReference type="PROSITE" id="PS50887"/>
    </source>
</evidence>
<evidence type="ECO:0000313" key="6">
    <source>
        <dbReference type="EMBL" id="SDI64111.1"/>
    </source>
</evidence>
<dbReference type="SMART" id="SM00267">
    <property type="entry name" value="GGDEF"/>
    <property type="match status" value="1"/>
</dbReference>
<protein>
    <recommendedName>
        <fullName evidence="2">diguanylate cyclase</fullName>
        <ecNumber evidence="2">2.7.7.65</ecNumber>
    </recommendedName>
</protein>
<organism evidence="6 7">
    <name type="scientific">Ferrimonas sediminum</name>
    <dbReference type="NCBI Taxonomy" id="718193"/>
    <lineage>
        <taxon>Bacteria</taxon>
        <taxon>Pseudomonadati</taxon>
        <taxon>Pseudomonadota</taxon>
        <taxon>Gammaproteobacteria</taxon>
        <taxon>Alteromonadales</taxon>
        <taxon>Ferrimonadaceae</taxon>
        <taxon>Ferrimonas</taxon>
    </lineage>
</organism>
<dbReference type="Proteomes" id="UP000199527">
    <property type="component" value="Unassembled WGS sequence"/>
</dbReference>
<dbReference type="NCBIfam" id="TIGR00254">
    <property type="entry name" value="GGDEF"/>
    <property type="match status" value="1"/>
</dbReference>
<name>A0A1G8M861_9GAMM</name>
<dbReference type="CDD" id="cd01949">
    <property type="entry name" value="GGDEF"/>
    <property type="match status" value="1"/>
</dbReference>
<dbReference type="GO" id="GO:0005886">
    <property type="term" value="C:plasma membrane"/>
    <property type="evidence" value="ECO:0007669"/>
    <property type="project" value="TreeGrafter"/>
</dbReference>
<evidence type="ECO:0000256" key="3">
    <source>
        <dbReference type="ARBA" id="ARBA00034247"/>
    </source>
</evidence>
<feature type="domain" description="GGDEF" evidence="5">
    <location>
        <begin position="141"/>
        <end position="280"/>
    </location>
</feature>
<dbReference type="GO" id="GO:0043709">
    <property type="term" value="P:cell adhesion involved in single-species biofilm formation"/>
    <property type="evidence" value="ECO:0007669"/>
    <property type="project" value="TreeGrafter"/>
</dbReference>
<dbReference type="AlphaFoldDB" id="A0A1G8M861"/>
<comment type="cofactor">
    <cofactor evidence="1">
        <name>Mg(2+)</name>
        <dbReference type="ChEBI" id="CHEBI:18420"/>
    </cofactor>
</comment>
<dbReference type="Gene3D" id="3.30.70.270">
    <property type="match status" value="1"/>
</dbReference>
<dbReference type="RefSeq" id="WP_090362303.1">
    <property type="nucleotide sequence ID" value="NZ_FNEM01000002.1"/>
</dbReference>
<dbReference type="PANTHER" id="PTHR45138:SF9">
    <property type="entry name" value="DIGUANYLATE CYCLASE DGCM-RELATED"/>
    <property type="match status" value="1"/>
</dbReference>
<evidence type="ECO:0000313" key="7">
    <source>
        <dbReference type="Proteomes" id="UP000199527"/>
    </source>
</evidence>
<dbReference type="PANTHER" id="PTHR45138">
    <property type="entry name" value="REGULATORY COMPONENTS OF SENSORY TRANSDUCTION SYSTEM"/>
    <property type="match status" value="1"/>
</dbReference>
<dbReference type="GO" id="GO:1902201">
    <property type="term" value="P:negative regulation of bacterial-type flagellum-dependent cell motility"/>
    <property type="evidence" value="ECO:0007669"/>
    <property type="project" value="TreeGrafter"/>
</dbReference>
<dbReference type="Pfam" id="PF00990">
    <property type="entry name" value="GGDEF"/>
    <property type="match status" value="1"/>
</dbReference>
<keyword evidence="4" id="KW-0472">Membrane</keyword>
<keyword evidence="7" id="KW-1185">Reference proteome</keyword>
<feature type="transmembrane region" description="Helical" evidence="4">
    <location>
        <begin position="75"/>
        <end position="95"/>
    </location>
</feature>
<evidence type="ECO:0000256" key="2">
    <source>
        <dbReference type="ARBA" id="ARBA00012528"/>
    </source>
</evidence>
<evidence type="ECO:0000256" key="1">
    <source>
        <dbReference type="ARBA" id="ARBA00001946"/>
    </source>
</evidence>
<dbReference type="PROSITE" id="PS50887">
    <property type="entry name" value="GGDEF"/>
    <property type="match status" value="1"/>
</dbReference>
<dbReference type="InterPro" id="IPR029787">
    <property type="entry name" value="Nucleotide_cyclase"/>
</dbReference>
<dbReference type="InterPro" id="IPR000160">
    <property type="entry name" value="GGDEF_dom"/>
</dbReference>
<proteinExistence type="predicted"/>
<dbReference type="EMBL" id="FNEM01000002">
    <property type="protein sequence ID" value="SDI64111.1"/>
    <property type="molecule type" value="Genomic_DNA"/>
</dbReference>
<feature type="transmembrane region" description="Helical" evidence="4">
    <location>
        <begin position="45"/>
        <end position="63"/>
    </location>
</feature>
<gene>
    <name evidence="6" type="ORF">SAMN04488540_102299</name>
</gene>
<accession>A0A1G8M861</accession>